<dbReference type="Proteomes" id="UP001569414">
    <property type="component" value="Unassembled WGS sequence"/>
</dbReference>
<dbReference type="EMBL" id="JBGMEL010000015">
    <property type="protein sequence ID" value="MFA0791786.1"/>
    <property type="molecule type" value="Genomic_DNA"/>
</dbReference>
<proteinExistence type="predicted"/>
<evidence type="ECO:0000313" key="2">
    <source>
        <dbReference type="Proteomes" id="UP001569414"/>
    </source>
</evidence>
<keyword evidence="2" id="KW-1185">Reference proteome</keyword>
<reference evidence="1 2" key="1">
    <citation type="submission" date="2024-08" db="EMBL/GenBank/DDBJ databases">
        <authorList>
            <person name="Ishaq N."/>
        </authorList>
    </citation>
    <scope>NUCLEOTIDE SEQUENCE [LARGE SCALE GENOMIC DNA]</scope>
    <source>
        <strain evidence="1 2">JCM 30400</strain>
    </source>
</reference>
<accession>A0ABV4NS67</accession>
<dbReference type="RefSeq" id="WP_371844271.1">
    <property type="nucleotide sequence ID" value="NZ_JBGMEL010000015.1"/>
</dbReference>
<name>A0ABV4NS67_9GAMM</name>
<protein>
    <submittedName>
        <fullName evidence="1">Uncharacterized protein</fullName>
    </submittedName>
</protein>
<comment type="caution">
    <text evidence="1">The sequence shown here is derived from an EMBL/GenBank/DDBJ whole genome shotgun (WGS) entry which is preliminary data.</text>
</comment>
<evidence type="ECO:0000313" key="1">
    <source>
        <dbReference type="EMBL" id="MFA0791786.1"/>
    </source>
</evidence>
<gene>
    <name evidence="1" type="ORF">ACCI51_14630</name>
</gene>
<sequence length="51" mass="5688">MKKIRYLPLNARAIALSHRQQENEEDKGMPLFGWGYTAPVLAGTESINSAN</sequence>
<organism evidence="1 2">
    <name type="scientific">Microbulbifer echini</name>
    <dbReference type="NCBI Taxonomy" id="1529067"/>
    <lineage>
        <taxon>Bacteria</taxon>
        <taxon>Pseudomonadati</taxon>
        <taxon>Pseudomonadota</taxon>
        <taxon>Gammaproteobacteria</taxon>
        <taxon>Cellvibrionales</taxon>
        <taxon>Microbulbiferaceae</taxon>
        <taxon>Microbulbifer</taxon>
    </lineage>
</organism>